<evidence type="ECO:0000256" key="1">
    <source>
        <dbReference type="SAM" id="SignalP"/>
    </source>
</evidence>
<keyword evidence="1" id="KW-0732">Signal</keyword>
<dbReference type="Proteomes" id="UP000380386">
    <property type="component" value="Unassembled WGS sequence"/>
</dbReference>
<feature type="signal peptide" evidence="1">
    <location>
        <begin position="1"/>
        <end position="25"/>
    </location>
</feature>
<feature type="chain" id="PRO_5038600600" description="Surface layer protein A domain-containing protein" evidence="1">
    <location>
        <begin position="26"/>
        <end position="320"/>
    </location>
</feature>
<dbReference type="Gene3D" id="1.20.120.20">
    <property type="entry name" value="Apolipoprotein"/>
    <property type="match status" value="1"/>
</dbReference>
<dbReference type="OrthoDB" id="2269014at2"/>
<proteinExistence type="predicted"/>
<organism evidence="2 3">
    <name type="scientific">Companilactobacillus mishanensis</name>
    <dbReference type="NCBI Taxonomy" id="2486008"/>
    <lineage>
        <taxon>Bacteria</taxon>
        <taxon>Bacillati</taxon>
        <taxon>Bacillota</taxon>
        <taxon>Bacilli</taxon>
        <taxon>Lactobacillales</taxon>
        <taxon>Lactobacillaceae</taxon>
        <taxon>Companilactobacillus</taxon>
    </lineage>
</organism>
<evidence type="ECO:0000313" key="3">
    <source>
        <dbReference type="Proteomes" id="UP000380386"/>
    </source>
</evidence>
<dbReference type="EMBL" id="VDFM01000001">
    <property type="protein sequence ID" value="MQS51529.1"/>
    <property type="molecule type" value="Genomic_DNA"/>
</dbReference>
<sequence length="320" mass="32985">MKMNLLYASALAIPFALFTAGNANAQAADTTQDSAVTTENVGDQALANATTEKAATESNATAVSATQATTNAPLVVSNDPTSPNSDPDADARVAAGIAATENTVATTQDNSTEATDTTGNYTEGRAYWIANPDYTIWDTPYSASSNKVADGIYYTHTAFKGLGQATNAAGNVYENITNNDNVTGWIYLPALTTVDPAAPAEETPAEPAAPAEQKGFFDKVKDTADKVNAFNTSVTDAVSSTQKLVQTPLDVATNAITHPINKINEIKDALGKIPNPAKDAVDAAKNVGSKLTSGLSGIKDAVSGVTGFVKQIAGLFTPGS</sequence>
<evidence type="ECO:0000313" key="2">
    <source>
        <dbReference type="EMBL" id="MQS51529.1"/>
    </source>
</evidence>
<comment type="caution">
    <text evidence="2">The sequence shown here is derived from an EMBL/GenBank/DDBJ whole genome shotgun (WGS) entry which is preliminary data.</text>
</comment>
<evidence type="ECO:0008006" key="4">
    <source>
        <dbReference type="Google" id="ProtNLM"/>
    </source>
</evidence>
<dbReference type="AlphaFoldDB" id="A0A5P0ZEW7"/>
<protein>
    <recommendedName>
        <fullName evidence="4">Surface layer protein A domain-containing protein</fullName>
    </recommendedName>
</protein>
<name>A0A5P0ZEW7_9LACO</name>
<reference evidence="2 3" key="1">
    <citation type="journal article" date="2019" name="Syst. Appl. Microbiol.">
        <title>Polyphasic characterization of two novel Lactobacillus spp. isolated from blown salami packages: Description of Lactobacillus halodurans sp. nov. and Lactobacillus salsicarnum sp. nov.</title>
        <authorList>
            <person name="Schuster J.A."/>
            <person name="Klingl A."/>
            <person name="Vogel R.F."/>
            <person name="Ehrmann M.A."/>
        </authorList>
    </citation>
    <scope>NUCLEOTIDE SEQUENCE [LARGE SCALE GENOMIC DNA]</scope>
    <source>
        <strain evidence="2 3">TMW 1.2118</strain>
    </source>
</reference>
<dbReference type="RefSeq" id="WP_153381554.1">
    <property type="nucleotide sequence ID" value="NZ_VDFM01000001.1"/>
</dbReference>
<accession>A0A5P0ZEW7</accession>
<gene>
    <name evidence="2" type="ORF">FHL02_00685</name>
</gene>